<evidence type="ECO:0000256" key="1">
    <source>
        <dbReference type="ARBA" id="ARBA00022898"/>
    </source>
</evidence>
<feature type="modified residue" description="N6-(pyridoxal phosphate)lysine" evidence="2 3">
    <location>
        <position position="32"/>
    </location>
</feature>
<dbReference type="FunFam" id="3.20.20.10:FF:000018">
    <property type="entry name" value="Pyridoxal phosphate homeostasis protein"/>
    <property type="match status" value="1"/>
</dbReference>
<dbReference type="PANTHER" id="PTHR10146">
    <property type="entry name" value="PROLINE SYNTHETASE CO-TRANSCRIBED BACTERIAL HOMOLOG PROTEIN"/>
    <property type="match status" value="1"/>
</dbReference>
<gene>
    <name evidence="6" type="ORF">DCMF_09340</name>
</gene>
<evidence type="ECO:0000256" key="3">
    <source>
        <dbReference type="PIRSR" id="PIRSR004848-1"/>
    </source>
</evidence>
<comment type="similarity">
    <text evidence="2 4">Belongs to the pyridoxal phosphate-binding protein YggS/PROSC family.</text>
</comment>
<evidence type="ECO:0000313" key="6">
    <source>
        <dbReference type="EMBL" id="ATW28494.1"/>
    </source>
</evidence>
<evidence type="ECO:0000256" key="4">
    <source>
        <dbReference type="RuleBase" id="RU004514"/>
    </source>
</evidence>
<dbReference type="GO" id="GO:0030170">
    <property type="term" value="F:pyridoxal phosphate binding"/>
    <property type="evidence" value="ECO:0007669"/>
    <property type="project" value="UniProtKB-UniRule"/>
</dbReference>
<dbReference type="InterPro" id="IPR001608">
    <property type="entry name" value="Ala_racemase_N"/>
</dbReference>
<dbReference type="PIRSF" id="PIRSF004848">
    <property type="entry name" value="YBL036c_PLPDEIII"/>
    <property type="match status" value="1"/>
</dbReference>
<sequence>MGAIDHIRAVIRQAQQKSAVAAEEVLLLAVTKNVQAEKMNEAVGYGISAIGENRVQEILNKYDQVKGKVDWHLIGHLQTNKVKYIIDKVSLIHSLDSLSLAGEIDKRAGQAGREMPVLVQVNVADEETKFGVAPRETIDFIREISRYPHLRVQGLMTIGPLVEDAEEVRPVFRELRTLRDEIHRLALPGVEMEYLSMGMTNDYHVAVEEGANIVRIGSAIFGKRI</sequence>
<organism evidence="6 7">
    <name type="scientific">Formimonas warabiya</name>
    <dbReference type="NCBI Taxonomy" id="1761012"/>
    <lineage>
        <taxon>Bacteria</taxon>
        <taxon>Bacillati</taxon>
        <taxon>Bacillota</taxon>
        <taxon>Clostridia</taxon>
        <taxon>Eubacteriales</taxon>
        <taxon>Peptococcaceae</taxon>
        <taxon>Candidatus Formimonas</taxon>
    </lineage>
</organism>
<keyword evidence="7" id="KW-1185">Reference proteome</keyword>
<dbReference type="KEGG" id="fwa:DCMF_09340"/>
<proteinExistence type="inferred from homology"/>
<comment type="function">
    <text evidence="2">Pyridoxal 5'-phosphate (PLP)-binding protein, which is involved in PLP homeostasis.</text>
</comment>
<feature type="domain" description="Alanine racemase N-terminal" evidence="5">
    <location>
        <begin position="5"/>
        <end position="223"/>
    </location>
</feature>
<dbReference type="Proteomes" id="UP000323521">
    <property type="component" value="Chromosome"/>
</dbReference>
<dbReference type="InterPro" id="IPR011078">
    <property type="entry name" value="PyrdxlP_homeostasis"/>
</dbReference>
<accession>A0A3G1L1H4</accession>
<dbReference type="SUPFAM" id="SSF51419">
    <property type="entry name" value="PLP-binding barrel"/>
    <property type="match status" value="1"/>
</dbReference>
<dbReference type="PANTHER" id="PTHR10146:SF14">
    <property type="entry name" value="PYRIDOXAL PHOSPHATE HOMEOSTASIS PROTEIN"/>
    <property type="match status" value="1"/>
</dbReference>
<dbReference type="EMBL" id="CP017634">
    <property type="protein sequence ID" value="ATW28494.1"/>
    <property type="molecule type" value="Genomic_DNA"/>
</dbReference>
<evidence type="ECO:0000256" key="2">
    <source>
        <dbReference type="HAMAP-Rule" id="MF_02087"/>
    </source>
</evidence>
<protein>
    <recommendedName>
        <fullName evidence="2">Pyridoxal phosphate homeostasis protein</fullName>
        <shortName evidence="2">PLP homeostasis protein</shortName>
    </recommendedName>
</protein>
<keyword evidence="1 2" id="KW-0663">Pyridoxal phosphate</keyword>
<name>A0A3G1L1H4_FORW1</name>
<evidence type="ECO:0000313" key="7">
    <source>
        <dbReference type="Proteomes" id="UP000323521"/>
    </source>
</evidence>
<comment type="cofactor">
    <cofactor evidence="3">
        <name>pyridoxal 5'-phosphate</name>
        <dbReference type="ChEBI" id="CHEBI:597326"/>
    </cofactor>
</comment>
<dbReference type="HAMAP" id="MF_02087">
    <property type="entry name" value="PLP_homeostasis"/>
    <property type="match status" value="1"/>
</dbReference>
<evidence type="ECO:0000259" key="5">
    <source>
        <dbReference type="Pfam" id="PF01168"/>
    </source>
</evidence>
<dbReference type="NCBIfam" id="TIGR00044">
    <property type="entry name" value="YggS family pyridoxal phosphate-dependent enzyme"/>
    <property type="match status" value="1"/>
</dbReference>
<dbReference type="InterPro" id="IPR029066">
    <property type="entry name" value="PLP-binding_barrel"/>
</dbReference>
<dbReference type="Gene3D" id="3.20.20.10">
    <property type="entry name" value="Alanine racemase"/>
    <property type="match status" value="1"/>
</dbReference>
<dbReference type="CDD" id="cd00635">
    <property type="entry name" value="PLPDE_III_YBL036c_like"/>
    <property type="match status" value="1"/>
</dbReference>
<dbReference type="Pfam" id="PF01168">
    <property type="entry name" value="Ala_racemase_N"/>
    <property type="match status" value="1"/>
</dbReference>
<reference evidence="6 7" key="1">
    <citation type="submission" date="2016-10" db="EMBL/GenBank/DDBJ databases">
        <title>Complete Genome Sequence of Peptococcaceae strain DCMF.</title>
        <authorList>
            <person name="Edwards R.J."/>
            <person name="Holland S.I."/>
            <person name="Deshpande N.P."/>
            <person name="Wong Y.K."/>
            <person name="Ertan H."/>
            <person name="Manefield M."/>
            <person name="Russell T.L."/>
            <person name="Lee M.J."/>
        </authorList>
    </citation>
    <scope>NUCLEOTIDE SEQUENCE [LARGE SCALE GENOMIC DNA]</scope>
    <source>
        <strain evidence="6 7">DCMF</strain>
    </source>
</reference>
<dbReference type="AlphaFoldDB" id="A0A3G1L1H4"/>